<proteinExistence type="predicted"/>
<reference evidence="6 7" key="1">
    <citation type="submission" date="2022-10" db="EMBL/GenBank/DDBJ databases">
        <title>Defluviimonas sp. nov., isolated from ocean surface water.</title>
        <authorList>
            <person name="He W."/>
            <person name="Wang L."/>
            <person name="Zhang D.-F."/>
        </authorList>
    </citation>
    <scope>NUCLEOTIDE SEQUENCE [LARGE SCALE GENOMIC DNA]</scope>
    <source>
        <strain evidence="6 7">WL0002</strain>
    </source>
</reference>
<comment type="caution">
    <text evidence="6">The sequence shown here is derived from an EMBL/GenBank/DDBJ whole genome shotgun (WGS) entry which is preliminary data.</text>
</comment>
<dbReference type="Pfam" id="PF13545">
    <property type="entry name" value="HTH_Crp_2"/>
    <property type="match status" value="1"/>
</dbReference>
<dbReference type="SUPFAM" id="SSF51206">
    <property type="entry name" value="cAMP-binding domain-like"/>
    <property type="match status" value="1"/>
</dbReference>
<gene>
    <name evidence="6" type="ORF">OEW28_07585</name>
</gene>
<evidence type="ECO:0000256" key="1">
    <source>
        <dbReference type="ARBA" id="ARBA00023015"/>
    </source>
</evidence>
<dbReference type="Proteomes" id="UP001652542">
    <property type="component" value="Unassembled WGS sequence"/>
</dbReference>
<dbReference type="Gene3D" id="1.10.10.10">
    <property type="entry name" value="Winged helix-like DNA-binding domain superfamily/Winged helix DNA-binding domain"/>
    <property type="match status" value="1"/>
</dbReference>
<dbReference type="SUPFAM" id="SSF46785">
    <property type="entry name" value="Winged helix' DNA-binding domain"/>
    <property type="match status" value="1"/>
</dbReference>
<dbReference type="InterPro" id="IPR000595">
    <property type="entry name" value="cNMP-bd_dom"/>
</dbReference>
<dbReference type="RefSeq" id="WP_263734096.1">
    <property type="nucleotide sequence ID" value="NZ_JAOWKY010000001.1"/>
</dbReference>
<sequence length="239" mass="26260">MTMDRKVGFALLRQCGWLAATSPEFQDAVLTRANYYTFEKGKWIYRPGDAGDGLWGIIDGGVHVVLTQGKDGPRAGVFASTGFWTGEGSLLAREPRTIGLRTTRETQMAHLPGRAFLTIAAEQPDAWRWVGLLTFFHMVGALSLREDLCIRDPEARVIASLCRMLTPHWGGPAINSGIENVEVTIDISQTELAELCNVSRSLLASLLAKLRQQGVIESGYGSITVLNPAALEQRLRDFD</sequence>
<dbReference type="CDD" id="cd00038">
    <property type="entry name" value="CAP_ED"/>
    <property type="match status" value="1"/>
</dbReference>
<dbReference type="InterPro" id="IPR036390">
    <property type="entry name" value="WH_DNA-bd_sf"/>
</dbReference>
<keyword evidence="7" id="KW-1185">Reference proteome</keyword>
<dbReference type="PROSITE" id="PS51063">
    <property type="entry name" value="HTH_CRP_2"/>
    <property type="match status" value="1"/>
</dbReference>
<evidence type="ECO:0000256" key="3">
    <source>
        <dbReference type="ARBA" id="ARBA00023163"/>
    </source>
</evidence>
<feature type="domain" description="HTH crp-type" evidence="5">
    <location>
        <begin position="151"/>
        <end position="229"/>
    </location>
</feature>
<evidence type="ECO:0000313" key="7">
    <source>
        <dbReference type="Proteomes" id="UP001652542"/>
    </source>
</evidence>
<feature type="domain" description="Cyclic nucleotide-binding" evidence="4">
    <location>
        <begin position="17"/>
        <end position="119"/>
    </location>
</feature>
<dbReference type="InterPro" id="IPR012318">
    <property type="entry name" value="HTH_CRP"/>
</dbReference>
<dbReference type="InterPro" id="IPR018490">
    <property type="entry name" value="cNMP-bd_dom_sf"/>
</dbReference>
<dbReference type="SMART" id="SM00419">
    <property type="entry name" value="HTH_CRP"/>
    <property type="match status" value="1"/>
</dbReference>
<dbReference type="Gene3D" id="2.60.120.10">
    <property type="entry name" value="Jelly Rolls"/>
    <property type="match status" value="1"/>
</dbReference>
<organism evidence="6 7">
    <name type="scientific">Albidovulum marisflavi</name>
    <dbReference type="NCBI Taxonomy" id="2984159"/>
    <lineage>
        <taxon>Bacteria</taxon>
        <taxon>Pseudomonadati</taxon>
        <taxon>Pseudomonadota</taxon>
        <taxon>Alphaproteobacteria</taxon>
        <taxon>Rhodobacterales</taxon>
        <taxon>Paracoccaceae</taxon>
        <taxon>Albidovulum</taxon>
    </lineage>
</organism>
<name>A0ABT2ZBP6_9RHOB</name>
<dbReference type="PROSITE" id="PS50042">
    <property type="entry name" value="CNMP_BINDING_3"/>
    <property type="match status" value="1"/>
</dbReference>
<keyword evidence="3" id="KW-0804">Transcription</keyword>
<evidence type="ECO:0000259" key="4">
    <source>
        <dbReference type="PROSITE" id="PS50042"/>
    </source>
</evidence>
<keyword evidence="1" id="KW-0805">Transcription regulation</keyword>
<evidence type="ECO:0000313" key="6">
    <source>
        <dbReference type="EMBL" id="MCV2868487.1"/>
    </source>
</evidence>
<evidence type="ECO:0000259" key="5">
    <source>
        <dbReference type="PROSITE" id="PS51063"/>
    </source>
</evidence>
<evidence type="ECO:0000256" key="2">
    <source>
        <dbReference type="ARBA" id="ARBA00023125"/>
    </source>
</evidence>
<keyword evidence="2" id="KW-0238">DNA-binding</keyword>
<dbReference type="Pfam" id="PF00027">
    <property type="entry name" value="cNMP_binding"/>
    <property type="match status" value="1"/>
</dbReference>
<dbReference type="InterPro" id="IPR014710">
    <property type="entry name" value="RmlC-like_jellyroll"/>
</dbReference>
<dbReference type="InterPro" id="IPR036388">
    <property type="entry name" value="WH-like_DNA-bd_sf"/>
</dbReference>
<protein>
    <submittedName>
        <fullName evidence="6">Crp/Fnr family transcriptional regulator</fullName>
    </submittedName>
</protein>
<dbReference type="EMBL" id="JAOWKY010000001">
    <property type="protein sequence ID" value="MCV2868487.1"/>
    <property type="molecule type" value="Genomic_DNA"/>
</dbReference>
<accession>A0ABT2ZBP6</accession>